<protein>
    <submittedName>
        <fullName evidence="1">Uncharacterized protein</fullName>
    </submittedName>
</protein>
<dbReference type="Pfam" id="PF11278">
    <property type="entry name" value="DUF3079"/>
    <property type="match status" value="1"/>
</dbReference>
<dbReference type="AlphaFoldDB" id="A0A1I3GQB4"/>
<organism evidence="1 2">
    <name type="scientific">Phytopseudomonas argentinensis</name>
    <dbReference type="NCBI Taxonomy" id="289370"/>
    <lineage>
        <taxon>Bacteria</taxon>
        <taxon>Pseudomonadati</taxon>
        <taxon>Pseudomonadota</taxon>
        <taxon>Gammaproteobacteria</taxon>
        <taxon>Pseudomonadales</taxon>
        <taxon>Pseudomonadaceae</taxon>
        <taxon>Phytopseudomonas</taxon>
    </lineage>
</organism>
<name>A0A1I3GQB4_9GAMM</name>
<sequence length="70" mass="7981">MAKKFPLQPVNPERICWGCDRYCSATDLECGNGASRTQHPIELFGEDWYLDGSWGIEPPGDDQKPKQRQI</sequence>
<gene>
    <name evidence="1" type="ORF">SAMN05216602_0280</name>
</gene>
<dbReference type="EMBL" id="FORC01000001">
    <property type="protein sequence ID" value="SFI25593.1"/>
    <property type="molecule type" value="Genomic_DNA"/>
</dbReference>
<dbReference type="InterPro" id="IPR021430">
    <property type="entry name" value="DUF3079"/>
</dbReference>
<reference evidence="2" key="1">
    <citation type="submission" date="2016-10" db="EMBL/GenBank/DDBJ databases">
        <authorList>
            <person name="Varghese N."/>
            <person name="Submissions S."/>
        </authorList>
    </citation>
    <scope>NUCLEOTIDE SEQUENCE [LARGE SCALE GENOMIC DNA]</scope>
    <source>
        <strain evidence="2">LMG 22563</strain>
    </source>
</reference>
<dbReference type="OrthoDB" id="6992469at2"/>
<evidence type="ECO:0000313" key="1">
    <source>
        <dbReference type="EMBL" id="SFI25593.1"/>
    </source>
</evidence>
<keyword evidence="2" id="KW-1185">Reference proteome</keyword>
<dbReference type="Proteomes" id="UP000183018">
    <property type="component" value="Unassembled WGS sequence"/>
</dbReference>
<dbReference type="STRING" id="289370.SAMN05216602_0280"/>
<dbReference type="RefSeq" id="WP_074880026.1">
    <property type="nucleotide sequence ID" value="NZ_FORC01000001.1"/>
</dbReference>
<accession>A0A1I3GQB4</accession>
<proteinExistence type="predicted"/>
<evidence type="ECO:0000313" key="2">
    <source>
        <dbReference type="Proteomes" id="UP000183018"/>
    </source>
</evidence>